<evidence type="ECO:0000313" key="2">
    <source>
        <dbReference type="EMBL" id="KAK4232275.1"/>
    </source>
</evidence>
<organism evidence="2 3">
    <name type="scientific">Podospora fimiseda</name>
    <dbReference type="NCBI Taxonomy" id="252190"/>
    <lineage>
        <taxon>Eukaryota</taxon>
        <taxon>Fungi</taxon>
        <taxon>Dikarya</taxon>
        <taxon>Ascomycota</taxon>
        <taxon>Pezizomycotina</taxon>
        <taxon>Sordariomycetes</taxon>
        <taxon>Sordariomycetidae</taxon>
        <taxon>Sordariales</taxon>
        <taxon>Podosporaceae</taxon>
        <taxon>Podospora</taxon>
    </lineage>
</organism>
<gene>
    <name evidence="2" type="ORF">QBC38DRAFT_463628</name>
</gene>
<feature type="region of interest" description="Disordered" evidence="1">
    <location>
        <begin position="883"/>
        <end position="942"/>
    </location>
</feature>
<sequence length="956" mass="105115">MANLPAQARGSGTSSLSPKQLQAAIAEASLILHSPPDFPKDAEVVGICALADNFTDQSQYAWMIADFLGFKLAFYRIGHRDHQSWLSTIDIPQFIRDSTQAEIPEDCPIQTHILGRNNDHIVQISNTSKEVENELLEHIRLRAQAANGRKSTLVLMFFAPITPDQDICLDFNSEKIYLTTTKICDTIRKAVGHSDLPVVYMTPAPFTTGWMCRPALMGPLCCTVDQALSTIAKSCGSAFADGFMKRLVLKNTPLLSDEERKKATYDIIMPTSATKEQEQLLHKFQEMIYRSLKRRLSPLALEYTMKCHDRFDAWEQYSARKGRPLSFWAERFTTLSTPDSDDRYEFLGAAFGGTKASQIFHLRYLVSLELDTCPGDWNRGTTGLTVTLFNGLFQTANPSEQYVERVFDTLEFRASAITLSQCLARALDLPFPDNLNCRYWHDPCQPEGRPTYYANLQAAFGETHNLFGLIAVNPREERHDFKVVRFFRSSRWLSAAIAQKLEDMYTELSGGPTALTAKKIVLEDMAPIVETLRNTQLRLLLGVEPIHRLGRSWLSSIGFCDDPTIALNKTRSIEAQINDPFVSTPCMDRTVSSTSVLNPEAPEYKAVGPKSRGQTPVRDNVPSGWTPMPPPQVPDKHSKPISEGVSTPTAASTGARAMIPAKETIETKKSTETQHPTETVKHDESEAPVNLMKLVYHVEFKPVQSANTAKAPAPLENMKPVGTSNPVELVKPVEPVKLVESVKPVENIKLAENVNPVENLKSAESSKPADNVKPVESVKPVENPQPAGTAKPADNGLKSDIEDQAAKVLSTLMSSGTTPELLAAIFKQAVQLVQQRDMDAERAAARQETAAQAGGESALSVTQHGSSLNGVDLASTSVMPAEAKAVRNPTPPQSPEKKDNVGDSGATEGANNSTGIGSVHQNGNTTSNAKKTSSGGLCDEDDFWAKAQQYHRRRWA</sequence>
<protein>
    <submittedName>
        <fullName evidence="2">Uncharacterized protein</fullName>
    </submittedName>
</protein>
<evidence type="ECO:0000256" key="1">
    <source>
        <dbReference type="SAM" id="MobiDB-lite"/>
    </source>
</evidence>
<comment type="caution">
    <text evidence="2">The sequence shown here is derived from an EMBL/GenBank/DDBJ whole genome shotgun (WGS) entry which is preliminary data.</text>
</comment>
<accession>A0AAN7BZ35</accession>
<feature type="region of interest" description="Disordered" evidence="1">
    <location>
        <begin position="597"/>
        <end position="653"/>
    </location>
</feature>
<dbReference type="Proteomes" id="UP001301958">
    <property type="component" value="Unassembled WGS sequence"/>
</dbReference>
<reference evidence="2" key="1">
    <citation type="journal article" date="2023" name="Mol. Phylogenet. Evol.">
        <title>Genome-scale phylogeny and comparative genomics of the fungal order Sordariales.</title>
        <authorList>
            <person name="Hensen N."/>
            <person name="Bonometti L."/>
            <person name="Westerberg I."/>
            <person name="Brannstrom I.O."/>
            <person name="Guillou S."/>
            <person name="Cros-Aarteil S."/>
            <person name="Calhoun S."/>
            <person name="Haridas S."/>
            <person name="Kuo A."/>
            <person name="Mondo S."/>
            <person name="Pangilinan J."/>
            <person name="Riley R."/>
            <person name="LaButti K."/>
            <person name="Andreopoulos B."/>
            <person name="Lipzen A."/>
            <person name="Chen C."/>
            <person name="Yan M."/>
            <person name="Daum C."/>
            <person name="Ng V."/>
            <person name="Clum A."/>
            <person name="Steindorff A."/>
            <person name="Ohm R.A."/>
            <person name="Martin F."/>
            <person name="Silar P."/>
            <person name="Natvig D.O."/>
            <person name="Lalanne C."/>
            <person name="Gautier V."/>
            <person name="Ament-Velasquez S.L."/>
            <person name="Kruys A."/>
            <person name="Hutchinson M.I."/>
            <person name="Powell A.J."/>
            <person name="Barry K."/>
            <person name="Miller A.N."/>
            <person name="Grigoriev I.V."/>
            <person name="Debuchy R."/>
            <person name="Gladieux P."/>
            <person name="Hiltunen Thoren M."/>
            <person name="Johannesson H."/>
        </authorList>
    </citation>
    <scope>NUCLEOTIDE SEQUENCE</scope>
    <source>
        <strain evidence="2">CBS 990.96</strain>
    </source>
</reference>
<feature type="compositionally biased region" description="Polar residues" evidence="1">
    <location>
        <begin position="859"/>
        <end position="871"/>
    </location>
</feature>
<feature type="compositionally biased region" description="Polar residues" evidence="1">
    <location>
        <begin position="909"/>
        <end position="935"/>
    </location>
</feature>
<name>A0AAN7BZ35_9PEZI</name>
<dbReference type="AlphaFoldDB" id="A0AAN7BZ35"/>
<feature type="region of interest" description="Disordered" evidence="1">
    <location>
        <begin position="841"/>
        <end position="871"/>
    </location>
</feature>
<reference evidence="2" key="2">
    <citation type="submission" date="2023-05" db="EMBL/GenBank/DDBJ databases">
        <authorList>
            <consortium name="Lawrence Berkeley National Laboratory"/>
            <person name="Steindorff A."/>
            <person name="Hensen N."/>
            <person name="Bonometti L."/>
            <person name="Westerberg I."/>
            <person name="Brannstrom I.O."/>
            <person name="Guillou S."/>
            <person name="Cros-Aarteil S."/>
            <person name="Calhoun S."/>
            <person name="Haridas S."/>
            <person name="Kuo A."/>
            <person name="Mondo S."/>
            <person name="Pangilinan J."/>
            <person name="Riley R."/>
            <person name="Labutti K."/>
            <person name="Andreopoulos B."/>
            <person name="Lipzen A."/>
            <person name="Chen C."/>
            <person name="Yanf M."/>
            <person name="Daum C."/>
            <person name="Ng V."/>
            <person name="Clum A."/>
            <person name="Ohm R."/>
            <person name="Martin F."/>
            <person name="Silar P."/>
            <person name="Natvig D."/>
            <person name="Lalanne C."/>
            <person name="Gautier V."/>
            <person name="Ament-Velasquez S.L."/>
            <person name="Kruys A."/>
            <person name="Hutchinson M.I."/>
            <person name="Powell A.J."/>
            <person name="Barry K."/>
            <person name="Miller A.N."/>
            <person name="Grigoriev I.V."/>
            <person name="Debuchy R."/>
            <person name="Gladieux P."/>
            <person name="Thoren M.H."/>
            <person name="Johannesson H."/>
        </authorList>
    </citation>
    <scope>NUCLEOTIDE SEQUENCE</scope>
    <source>
        <strain evidence="2">CBS 990.96</strain>
    </source>
</reference>
<proteinExistence type="predicted"/>
<evidence type="ECO:0000313" key="3">
    <source>
        <dbReference type="Proteomes" id="UP001301958"/>
    </source>
</evidence>
<keyword evidence="3" id="KW-1185">Reference proteome</keyword>
<feature type="region of interest" description="Disordered" evidence="1">
    <location>
        <begin position="759"/>
        <end position="798"/>
    </location>
</feature>
<dbReference type="EMBL" id="MU865288">
    <property type="protein sequence ID" value="KAK4232275.1"/>
    <property type="molecule type" value="Genomic_DNA"/>
</dbReference>